<dbReference type="CDD" id="cd13125">
    <property type="entry name" value="MATE_like_10"/>
    <property type="match status" value="1"/>
</dbReference>
<dbReference type="PANTHER" id="PTHR30250">
    <property type="entry name" value="PST FAMILY PREDICTED COLANIC ACID TRANSPORTER"/>
    <property type="match status" value="1"/>
</dbReference>
<dbReference type="AlphaFoldDB" id="A0A098GHD7"/>
<comment type="subcellular location">
    <subcellularLocation>
        <location evidence="1">Cell membrane</location>
        <topology evidence="1">Multi-pass membrane protein</topology>
    </subcellularLocation>
</comment>
<feature type="transmembrane region" description="Helical" evidence="6">
    <location>
        <begin position="114"/>
        <end position="137"/>
    </location>
</feature>
<feature type="transmembrane region" description="Helical" evidence="6">
    <location>
        <begin position="362"/>
        <end position="383"/>
    </location>
</feature>
<protein>
    <submittedName>
        <fullName evidence="7">Polysaccharide biosynthesis protein</fullName>
    </submittedName>
    <submittedName>
        <fullName evidence="8">Polysaccharide transporter, PST family</fullName>
    </submittedName>
</protein>
<dbReference type="KEGG" id="tmc:LMI_2131"/>
<evidence type="ECO:0000313" key="7">
    <source>
        <dbReference type="EMBL" id="CEG61410.1"/>
    </source>
</evidence>
<dbReference type="OrthoDB" id="9769862at2"/>
<feature type="transmembrane region" description="Helical" evidence="6">
    <location>
        <begin position="297"/>
        <end position="314"/>
    </location>
</feature>
<feature type="transmembrane region" description="Helical" evidence="6">
    <location>
        <begin position="79"/>
        <end position="102"/>
    </location>
</feature>
<dbReference type="GO" id="GO:0009246">
    <property type="term" value="P:enterobacterial common antigen biosynthetic process"/>
    <property type="evidence" value="ECO:0007669"/>
    <property type="project" value="InterPro"/>
</dbReference>
<dbReference type="InterPro" id="IPR050833">
    <property type="entry name" value="Poly_Biosynth_Transport"/>
</dbReference>
<evidence type="ECO:0000256" key="2">
    <source>
        <dbReference type="ARBA" id="ARBA00022475"/>
    </source>
</evidence>
<dbReference type="HOGENOM" id="CLU_042154_0_0_6"/>
<keyword evidence="4 6" id="KW-1133">Transmembrane helix</keyword>
<organism evidence="7 9">
    <name type="scientific">Legionella micdadei</name>
    <name type="common">Tatlockia micdadei</name>
    <dbReference type="NCBI Taxonomy" id="451"/>
    <lineage>
        <taxon>Bacteria</taxon>
        <taxon>Pseudomonadati</taxon>
        <taxon>Pseudomonadota</taxon>
        <taxon>Gammaproteobacteria</taxon>
        <taxon>Legionellales</taxon>
        <taxon>Legionellaceae</taxon>
        <taxon>Legionella</taxon>
    </lineage>
</organism>
<evidence type="ECO:0000313" key="10">
    <source>
        <dbReference type="Proteomes" id="UP000182998"/>
    </source>
</evidence>
<name>A0A098GHD7_LEGMI</name>
<feature type="transmembrane region" description="Helical" evidence="6">
    <location>
        <begin position="12"/>
        <end position="34"/>
    </location>
</feature>
<dbReference type="Proteomes" id="UP000032414">
    <property type="component" value="Chromosome I"/>
</dbReference>
<dbReference type="GO" id="GO:0005886">
    <property type="term" value="C:plasma membrane"/>
    <property type="evidence" value="ECO:0007669"/>
    <property type="project" value="UniProtKB-SubCell"/>
</dbReference>
<feature type="transmembrane region" description="Helical" evidence="6">
    <location>
        <begin position="258"/>
        <end position="277"/>
    </location>
</feature>
<dbReference type="EMBL" id="FMVN01000007">
    <property type="protein sequence ID" value="SCY40264.1"/>
    <property type="molecule type" value="Genomic_DNA"/>
</dbReference>
<dbReference type="STRING" id="451.B6N58_05440"/>
<feature type="transmembrane region" description="Helical" evidence="6">
    <location>
        <begin position="149"/>
        <end position="168"/>
    </location>
</feature>
<evidence type="ECO:0000256" key="3">
    <source>
        <dbReference type="ARBA" id="ARBA00022692"/>
    </source>
</evidence>
<evidence type="ECO:0000256" key="1">
    <source>
        <dbReference type="ARBA" id="ARBA00004651"/>
    </source>
</evidence>
<feature type="transmembrane region" description="Helical" evidence="6">
    <location>
        <begin position="389"/>
        <end position="409"/>
    </location>
</feature>
<evidence type="ECO:0000256" key="5">
    <source>
        <dbReference type="ARBA" id="ARBA00023136"/>
    </source>
</evidence>
<dbReference type="PATRIC" id="fig|451.8.peg.1232"/>
<feature type="transmembrane region" description="Helical" evidence="6">
    <location>
        <begin position="220"/>
        <end position="238"/>
    </location>
</feature>
<feature type="transmembrane region" description="Helical" evidence="6">
    <location>
        <begin position="174"/>
        <end position="199"/>
    </location>
</feature>
<feature type="transmembrane region" description="Helical" evidence="6">
    <location>
        <begin position="334"/>
        <end position="355"/>
    </location>
</feature>
<dbReference type="EMBL" id="LN614830">
    <property type="protein sequence ID" value="CEG61410.1"/>
    <property type="molecule type" value="Genomic_DNA"/>
</dbReference>
<dbReference type="InterPro" id="IPR044550">
    <property type="entry name" value="WzxE"/>
</dbReference>
<dbReference type="Proteomes" id="UP000182998">
    <property type="component" value="Unassembled WGS sequence"/>
</dbReference>
<reference evidence="9" key="1">
    <citation type="submission" date="2014-09" db="EMBL/GenBank/DDBJ databases">
        <authorList>
            <person name="Gomez-Valero L."/>
        </authorList>
    </citation>
    <scope>NUCLEOTIDE SEQUENCE [LARGE SCALE GENOMIC DNA]</scope>
    <source>
        <strain evidence="9">ATCC33218</strain>
    </source>
</reference>
<dbReference type="Pfam" id="PF01943">
    <property type="entry name" value="Polysacc_synt"/>
    <property type="match status" value="1"/>
</dbReference>
<evidence type="ECO:0000256" key="6">
    <source>
        <dbReference type="SAM" id="Phobius"/>
    </source>
</evidence>
<keyword evidence="2" id="KW-1003">Cell membrane</keyword>
<gene>
    <name evidence="7" type="ORF">LMI_2131</name>
    <name evidence="8" type="ORF">SAMN02982997_01618</name>
</gene>
<dbReference type="InterPro" id="IPR002797">
    <property type="entry name" value="Polysacc_synth"/>
</dbReference>
<keyword evidence="3 6" id="KW-0812">Transmembrane</keyword>
<evidence type="ECO:0000313" key="8">
    <source>
        <dbReference type="EMBL" id="SCY40264.1"/>
    </source>
</evidence>
<feature type="transmembrane region" description="Helical" evidence="6">
    <location>
        <begin position="46"/>
        <end position="67"/>
    </location>
</feature>
<accession>A0A098GHD7</accession>
<keyword evidence="5 6" id="KW-0472">Membrane</keyword>
<keyword evidence="10" id="KW-1185">Reference proteome</keyword>
<reference evidence="8 10" key="3">
    <citation type="submission" date="2016-10" db="EMBL/GenBank/DDBJ databases">
        <authorList>
            <person name="Varghese N."/>
            <person name="Submissions S."/>
        </authorList>
    </citation>
    <scope>NUCLEOTIDE SEQUENCE [LARGE SCALE GENOMIC DNA]</scope>
    <source>
        <strain evidence="8 10">ATCC 33218</strain>
    </source>
</reference>
<proteinExistence type="predicted"/>
<dbReference type="PANTHER" id="PTHR30250:SF30">
    <property type="entry name" value="LIPID III FLIPPASE"/>
    <property type="match status" value="1"/>
</dbReference>
<dbReference type="RefSeq" id="WP_045099655.1">
    <property type="nucleotide sequence ID" value="NZ_CP020614.1"/>
</dbReference>
<reference evidence="7" key="2">
    <citation type="submission" date="2014-09" db="EMBL/GenBank/DDBJ databases">
        <authorList>
            <person name="GOMEZ-VALERO Laura"/>
        </authorList>
    </citation>
    <scope>NUCLEOTIDE SEQUENCE</scope>
    <source>
        <strain evidence="7">ATCC33218</strain>
    </source>
</reference>
<sequence length="423" mass="47276">MTLIKTSLINAIAVGVRILSLLGINKLLALYVGPAGYAALGQFQNAVTMITTFASGALNSGVVKYTAEYYQDEEKQRAVWQTAGTIACIGSVFTSLLIVLFRKPLTSWFLHDEVYSSVFLWFAASLLLFVFNALFLAIMNGKKEIKRYVAANIAGSLLALLITSILVINSGLYGALVALAVFQSVAFFVSLFICSRATWFRLTYVIGKFDKQIARDLAKFTLMALTSAVCIPVSHLFIRHHLGVTIGWDAAGYWEAIWRFSAAYLLLITTTLSIYYLPRLSELNDPLALKKEIMQGYKIILPAVTLAALLIYLLRDLIINLLFSPEFYPARVLFLGQAVGDILKIGSWVLAYTMLSKAMTKYFILTEILFSISLYFTVVLMTNCWGLQAATWAYALNYLIYWIVMYFLIFNNLESDLVLCSQS</sequence>
<evidence type="ECO:0000313" key="9">
    <source>
        <dbReference type="Proteomes" id="UP000032414"/>
    </source>
</evidence>
<evidence type="ECO:0000256" key="4">
    <source>
        <dbReference type="ARBA" id="ARBA00022989"/>
    </source>
</evidence>